<keyword evidence="2" id="KW-0547">Nucleotide-binding</keyword>
<sequence length="877" mass="96996">MSDARRPRGGRLTPVRRRLLDRLFDQALELPPEERGDYVERCLLRAPRLAFWLERLLAAGAQPTAFVDQSARHLVGNALAERTDLFPRTLVRGTRMGPWRILARIGAGGMGEVYHAERADGAFRMQVAIKLIRSRRENLARLLETERELLARLNHPCIARLIDGGLAEDGRPYLVMEWVDGRTLGEWIHGSDVNAARCLDVFAGVCEAVAFAHRALVVHGDIKPANVAVSRDDQVKLLDFGVAQLMDVDTDARLPSALTPGFAAPEQLAGEPVSTASDIYSLGAVLRWMVHSPPDKDDPDGQPRLREAWRGFHRLADLQAVIDQATADSPDQRYPTVNALLLELDRLTSDRPVRARRLSLPGVVRLWARRRRWTALFGGLGLIALVAGVSGLVWQARIVAQERDVARHEADVTLAVKDRLIVLFREASQLSGSEELSARQLLDETVIAAEEWLQNDPETLIEIRLALAEILIALDDWASAEPLLAQSVAEVRGDSSPVLLAKLKHGLAQVRHRQGRVEEGFELADEAVELIDSLSGEHPERLASALQTRGALKRLRGDWDGAVADLQRSRTLASEASAGPRPMMAWAESNLAATYLVGGRLEEAVEHMERAEALWTTLGRGESPDALTNLQNLAAVLDRLGRSEEAARRFERIIELRRSRLGESAALAASMTQLGRLLLVRGDLERGRELIDEALVMMERFVGPDTVDYASTLFGVGELKLIEREPAAAAAAFARAKSIFTRTVGAEHPYTRVAQLGEDRALAISEDAGDQREAVQRLTATIDKLRDAGPVAETFLARGLCERAVLGVRLSLPSAAEDATECLRLRQARSLGGWRELEALALVQLTRQQFDELAVSVERMAEIMYPEHPRVVWLRQF</sequence>
<evidence type="ECO:0000313" key="6">
    <source>
        <dbReference type="EMBL" id="AKS41616.1"/>
    </source>
</evidence>
<dbReference type="SUPFAM" id="SSF48452">
    <property type="entry name" value="TPR-like"/>
    <property type="match status" value="2"/>
</dbReference>
<evidence type="ECO:0000259" key="5">
    <source>
        <dbReference type="PROSITE" id="PS50011"/>
    </source>
</evidence>
<dbReference type="KEGG" id="wma:WM2015_1242"/>
<dbReference type="STRING" id="1579979.WM2015_1242"/>
<evidence type="ECO:0000256" key="4">
    <source>
        <dbReference type="ARBA" id="ARBA00022840"/>
    </source>
</evidence>
<dbReference type="Proteomes" id="UP000066624">
    <property type="component" value="Chromosome"/>
</dbReference>
<dbReference type="Pfam" id="PF00069">
    <property type="entry name" value="Pkinase"/>
    <property type="match status" value="1"/>
</dbReference>
<dbReference type="SUPFAM" id="SSF56112">
    <property type="entry name" value="Protein kinase-like (PK-like)"/>
    <property type="match status" value="1"/>
</dbReference>
<dbReference type="EMBL" id="CP012154">
    <property type="protein sequence ID" value="AKS41616.1"/>
    <property type="molecule type" value="Genomic_DNA"/>
</dbReference>
<keyword evidence="4" id="KW-0067">ATP-binding</keyword>
<dbReference type="Gene3D" id="1.10.510.10">
    <property type="entry name" value="Transferase(Phosphotransferase) domain 1"/>
    <property type="match status" value="1"/>
</dbReference>
<dbReference type="PANTHER" id="PTHR43289:SF34">
    <property type="entry name" value="SERINE_THREONINE-PROTEIN KINASE YBDM-RELATED"/>
    <property type="match status" value="1"/>
</dbReference>
<evidence type="ECO:0000313" key="7">
    <source>
        <dbReference type="Proteomes" id="UP000066624"/>
    </source>
</evidence>
<dbReference type="RefSeq" id="WP_049725243.1">
    <property type="nucleotide sequence ID" value="NZ_CP012154.1"/>
</dbReference>
<dbReference type="Pfam" id="PF13424">
    <property type="entry name" value="TPR_12"/>
    <property type="match status" value="2"/>
</dbReference>
<feature type="domain" description="Protein kinase" evidence="5">
    <location>
        <begin position="99"/>
        <end position="347"/>
    </location>
</feature>
<name>A0A0K0XVH0_9GAMM</name>
<dbReference type="PANTHER" id="PTHR43289">
    <property type="entry name" value="MITOGEN-ACTIVATED PROTEIN KINASE KINASE KINASE 20-RELATED"/>
    <property type="match status" value="1"/>
</dbReference>
<dbReference type="OrthoDB" id="9801841at2"/>
<dbReference type="SMART" id="SM00220">
    <property type="entry name" value="S_TKc"/>
    <property type="match status" value="1"/>
</dbReference>
<reference evidence="6 7" key="1">
    <citation type="submission" date="2015-07" db="EMBL/GenBank/DDBJ databases">
        <authorList>
            <person name="Noorani M."/>
        </authorList>
    </citation>
    <scope>NUCLEOTIDE SEQUENCE [LARGE SCALE GENOMIC DNA]</scope>
    <source>
        <strain evidence="6 7">KCTC 42284</strain>
    </source>
</reference>
<evidence type="ECO:0000256" key="2">
    <source>
        <dbReference type="ARBA" id="ARBA00022741"/>
    </source>
</evidence>
<dbReference type="Pfam" id="PF13374">
    <property type="entry name" value="TPR_10"/>
    <property type="match status" value="1"/>
</dbReference>
<dbReference type="AlphaFoldDB" id="A0A0K0XVH0"/>
<dbReference type="GO" id="GO:0005524">
    <property type="term" value="F:ATP binding"/>
    <property type="evidence" value="ECO:0007669"/>
    <property type="project" value="UniProtKB-UniRule"/>
</dbReference>
<keyword evidence="3" id="KW-0418">Kinase</keyword>
<dbReference type="PROSITE" id="PS00107">
    <property type="entry name" value="PROTEIN_KINASE_ATP"/>
    <property type="match status" value="1"/>
</dbReference>
<dbReference type="PROSITE" id="PS50011">
    <property type="entry name" value="PROTEIN_KINASE_DOM"/>
    <property type="match status" value="1"/>
</dbReference>
<dbReference type="InterPro" id="IPR019734">
    <property type="entry name" value="TPR_rpt"/>
</dbReference>
<proteinExistence type="predicted"/>
<gene>
    <name evidence="6" type="ORF">WM2015_1242</name>
</gene>
<dbReference type="GO" id="GO:0004674">
    <property type="term" value="F:protein serine/threonine kinase activity"/>
    <property type="evidence" value="ECO:0007669"/>
    <property type="project" value="TreeGrafter"/>
</dbReference>
<dbReference type="Gene3D" id="1.25.40.10">
    <property type="entry name" value="Tetratricopeptide repeat domain"/>
    <property type="match status" value="2"/>
</dbReference>
<keyword evidence="1" id="KW-0808">Transferase</keyword>
<dbReference type="InterPro" id="IPR011009">
    <property type="entry name" value="Kinase-like_dom_sf"/>
</dbReference>
<keyword evidence="7" id="KW-1185">Reference proteome</keyword>
<dbReference type="Gene3D" id="3.30.200.20">
    <property type="entry name" value="Phosphorylase Kinase, domain 1"/>
    <property type="match status" value="1"/>
</dbReference>
<accession>A0A0K0XVH0</accession>
<dbReference type="CDD" id="cd14014">
    <property type="entry name" value="STKc_PknB_like"/>
    <property type="match status" value="1"/>
</dbReference>
<protein>
    <recommendedName>
        <fullName evidence="5">Protein kinase domain-containing protein</fullName>
    </recommendedName>
</protein>
<dbReference type="InterPro" id="IPR017441">
    <property type="entry name" value="Protein_kinase_ATP_BS"/>
</dbReference>
<dbReference type="InterPro" id="IPR011990">
    <property type="entry name" value="TPR-like_helical_dom_sf"/>
</dbReference>
<dbReference type="SMART" id="SM00028">
    <property type="entry name" value="TPR"/>
    <property type="match status" value="7"/>
</dbReference>
<evidence type="ECO:0000256" key="3">
    <source>
        <dbReference type="ARBA" id="ARBA00022777"/>
    </source>
</evidence>
<organism evidence="6 7">
    <name type="scientific">Wenzhouxiangella marina</name>
    <dbReference type="NCBI Taxonomy" id="1579979"/>
    <lineage>
        <taxon>Bacteria</taxon>
        <taxon>Pseudomonadati</taxon>
        <taxon>Pseudomonadota</taxon>
        <taxon>Gammaproteobacteria</taxon>
        <taxon>Chromatiales</taxon>
        <taxon>Wenzhouxiangellaceae</taxon>
        <taxon>Wenzhouxiangella</taxon>
    </lineage>
</organism>
<dbReference type="InterPro" id="IPR000719">
    <property type="entry name" value="Prot_kinase_dom"/>
</dbReference>
<evidence type="ECO:0000256" key="1">
    <source>
        <dbReference type="ARBA" id="ARBA00022679"/>
    </source>
</evidence>